<proteinExistence type="predicted"/>
<dbReference type="InterPro" id="IPR041581">
    <property type="entry name" value="Glyoxalase_6"/>
</dbReference>
<organism evidence="2 3">
    <name type="scientific">Streptomyces antnestii</name>
    <dbReference type="NCBI Taxonomy" id="2494256"/>
    <lineage>
        <taxon>Bacteria</taxon>
        <taxon>Bacillati</taxon>
        <taxon>Actinomycetota</taxon>
        <taxon>Actinomycetes</taxon>
        <taxon>Kitasatosporales</taxon>
        <taxon>Streptomycetaceae</taxon>
        <taxon>Streptomyces</taxon>
    </lineage>
</organism>
<dbReference type="AlphaFoldDB" id="A0A437PZZ5"/>
<dbReference type="RefSeq" id="WP_127826979.1">
    <property type="nucleotide sequence ID" value="NZ_RZYA01000002.1"/>
</dbReference>
<sequence length="277" mass="28796">MTEGLATGAGDEDGLPDGAVLGAPCWVSLAAHDLAASRAFYEEVLGWEFRPGSLGDRFAVALTDGRPVAGIGAVAPALGVATAWMPYFAVADPDETAGRVRERSGTVGVGPIPFALGRAALLSDPSGAAFGIWAGQLMRDWSGWRPDAPVGLRLVTRDAFEAAIFYGQVLGWTGPGGCDVAYEDDEVVLVCGGRHLARISSGAVEAAPDPDVRPHWEVRFTVDDVADSARAAVKNDGAVTGEHEDEAGLWATLRDGQGAQFTVFTPHPAGERGQVSG</sequence>
<dbReference type="OrthoDB" id="9793039at2"/>
<feature type="domain" description="VOC" evidence="1">
    <location>
        <begin position="23"/>
        <end position="135"/>
    </location>
</feature>
<dbReference type="InterPro" id="IPR052164">
    <property type="entry name" value="Anthracycline_SecMetBiosynth"/>
</dbReference>
<evidence type="ECO:0000313" key="3">
    <source>
        <dbReference type="Proteomes" id="UP000283128"/>
    </source>
</evidence>
<gene>
    <name evidence="2" type="ORF">EOT10_05935</name>
</gene>
<dbReference type="Pfam" id="PF18029">
    <property type="entry name" value="Glyoxalase_6"/>
    <property type="match status" value="1"/>
</dbReference>
<dbReference type="Pfam" id="PF22677">
    <property type="entry name" value="Ble-like_N"/>
    <property type="match status" value="1"/>
</dbReference>
<evidence type="ECO:0000313" key="2">
    <source>
        <dbReference type="EMBL" id="RVU27823.1"/>
    </source>
</evidence>
<dbReference type="InterPro" id="IPR029068">
    <property type="entry name" value="Glyas_Bleomycin-R_OHBP_Dase"/>
</dbReference>
<protein>
    <submittedName>
        <fullName evidence="2">VOC family protein</fullName>
    </submittedName>
</protein>
<reference evidence="2 3" key="1">
    <citation type="submission" date="2019-01" db="EMBL/GenBank/DDBJ databases">
        <title>Genome sequences of Streptomyces and Rhizobium isolates collected from root and soil.</title>
        <authorList>
            <person name="Chhettri S."/>
            <person name="Sevigny J.L."/>
            <person name="Sen A."/>
            <person name="Ennis N."/>
            <person name="Tisa L."/>
        </authorList>
    </citation>
    <scope>NUCLEOTIDE SEQUENCE [LARGE SCALE GENOMIC DNA]</scope>
    <source>
        <strain evidence="2 3">San01</strain>
    </source>
</reference>
<dbReference type="Gene3D" id="3.10.180.10">
    <property type="entry name" value="2,3-Dihydroxybiphenyl 1,2-Dioxygenase, domain 1"/>
    <property type="match status" value="2"/>
</dbReference>
<dbReference type="CDD" id="cd07247">
    <property type="entry name" value="SgaA_N_like"/>
    <property type="match status" value="1"/>
</dbReference>
<dbReference type="InterPro" id="IPR037523">
    <property type="entry name" value="VOC_core"/>
</dbReference>
<comment type="caution">
    <text evidence="2">The sequence shown here is derived from an EMBL/GenBank/DDBJ whole genome shotgun (WGS) entry which is preliminary data.</text>
</comment>
<evidence type="ECO:0000259" key="1">
    <source>
        <dbReference type="PROSITE" id="PS51819"/>
    </source>
</evidence>
<dbReference type="PANTHER" id="PTHR33993">
    <property type="entry name" value="GLYOXALASE-RELATED"/>
    <property type="match status" value="1"/>
</dbReference>
<feature type="domain" description="VOC" evidence="1">
    <location>
        <begin position="148"/>
        <end position="266"/>
    </location>
</feature>
<dbReference type="InterPro" id="IPR053863">
    <property type="entry name" value="Glyoxy/Ble-like_N"/>
</dbReference>
<dbReference type="SUPFAM" id="SSF54593">
    <property type="entry name" value="Glyoxalase/Bleomycin resistance protein/Dihydroxybiphenyl dioxygenase"/>
    <property type="match status" value="2"/>
</dbReference>
<dbReference type="PROSITE" id="PS51819">
    <property type="entry name" value="VOC"/>
    <property type="match status" value="2"/>
</dbReference>
<accession>A0A437PZZ5</accession>
<name>A0A437PZZ5_9ACTN</name>
<keyword evidence="3" id="KW-1185">Reference proteome</keyword>
<dbReference type="EMBL" id="RZYA01000002">
    <property type="protein sequence ID" value="RVU27823.1"/>
    <property type="molecule type" value="Genomic_DNA"/>
</dbReference>
<dbReference type="Proteomes" id="UP000283128">
    <property type="component" value="Unassembled WGS sequence"/>
</dbReference>
<dbReference type="PANTHER" id="PTHR33993:SF10">
    <property type="entry name" value="CONSERVED PROTEIN"/>
    <property type="match status" value="1"/>
</dbReference>